<proteinExistence type="predicted"/>
<protein>
    <submittedName>
        <fullName evidence="1">Uncharacterized protein</fullName>
    </submittedName>
</protein>
<accession>A0ABT6Q434</accession>
<gene>
    <name evidence="1" type="ORF">QJV27_08105</name>
</gene>
<evidence type="ECO:0000313" key="2">
    <source>
        <dbReference type="Proteomes" id="UP001431634"/>
    </source>
</evidence>
<keyword evidence="2" id="KW-1185">Reference proteome</keyword>
<dbReference type="Proteomes" id="UP001431634">
    <property type="component" value="Unassembled WGS sequence"/>
</dbReference>
<comment type="caution">
    <text evidence="1">The sequence shown here is derived from an EMBL/GenBank/DDBJ whole genome shotgun (WGS) entry which is preliminary data.</text>
</comment>
<name>A0ABT6Q434_9PROT</name>
<dbReference type="RefSeq" id="WP_281448427.1">
    <property type="nucleotide sequence ID" value="NZ_JASBAO010000001.1"/>
</dbReference>
<sequence length="238" mass="28038">MSNYSDKLFCQDGNQYFISNDQGRSWHRTLPGTVTIAEVTIGNLRGSKEIPIDDYNYYPLQSCNNIKNKNPNSKNLLLDDINKRKELDKVFDEIRIAVANLGIRLHWDRHIRQIYTNRIGDMRRGYLKKVYLGDMTLDQAYVEASIARNRIMNELRKITHSIGYFQAKKQKEDGKSVKNLLKNYTLRMYVKENVKIPHYLSSNQKKKFIKEQVEAMKAQLSSEEQLKMYKDLPEHKKQ</sequence>
<organism evidence="1 2">
    <name type="scientific">Commensalibacter oyaizuii</name>
    <dbReference type="NCBI Taxonomy" id="3043873"/>
    <lineage>
        <taxon>Bacteria</taxon>
        <taxon>Pseudomonadati</taxon>
        <taxon>Pseudomonadota</taxon>
        <taxon>Alphaproteobacteria</taxon>
        <taxon>Acetobacterales</taxon>
        <taxon>Acetobacteraceae</taxon>
    </lineage>
</organism>
<dbReference type="EMBL" id="JASBAO010000001">
    <property type="protein sequence ID" value="MDI2091331.1"/>
    <property type="molecule type" value="Genomic_DNA"/>
</dbReference>
<reference evidence="1" key="1">
    <citation type="submission" date="2023-05" db="EMBL/GenBank/DDBJ databases">
        <title>Whole genome sequence of Commensalibacter sp.</title>
        <authorList>
            <person name="Charoenyingcharoen P."/>
            <person name="Yukphan P."/>
        </authorList>
    </citation>
    <scope>NUCLEOTIDE SEQUENCE</scope>
    <source>
        <strain evidence="1">TBRC 16381</strain>
    </source>
</reference>
<evidence type="ECO:0000313" key="1">
    <source>
        <dbReference type="EMBL" id="MDI2091331.1"/>
    </source>
</evidence>